<evidence type="ECO:0000256" key="1">
    <source>
        <dbReference type="ARBA" id="ARBA00004141"/>
    </source>
</evidence>
<keyword evidence="5 6" id="KW-0472">Membrane</keyword>
<keyword evidence="4 6" id="KW-1133">Transmembrane helix</keyword>
<evidence type="ECO:0000313" key="8">
    <source>
        <dbReference type="Proteomes" id="UP000054107"/>
    </source>
</evidence>
<accession>A0A0B7N8S2</accession>
<dbReference type="GO" id="GO:0016020">
    <property type="term" value="C:membrane"/>
    <property type="evidence" value="ECO:0007669"/>
    <property type="project" value="UniProtKB-SubCell"/>
</dbReference>
<feature type="transmembrane region" description="Helical" evidence="6">
    <location>
        <begin position="248"/>
        <end position="271"/>
    </location>
</feature>
<evidence type="ECO:0000256" key="4">
    <source>
        <dbReference type="ARBA" id="ARBA00022989"/>
    </source>
</evidence>
<reference evidence="7 8" key="1">
    <citation type="submission" date="2014-09" db="EMBL/GenBank/DDBJ databases">
        <authorList>
            <person name="Ellenberger Sabrina"/>
        </authorList>
    </citation>
    <scope>NUCLEOTIDE SEQUENCE [LARGE SCALE GENOMIC DNA]</scope>
    <source>
        <strain evidence="7 8">CBS 412.66</strain>
    </source>
</reference>
<feature type="transmembrane region" description="Helical" evidence="6">
    <location>
        <begin position="190"/>
        <end position="210"/>
    </location>
</feature>
<comment type="similarity">
    <text evidence="2">Belongs to the SURF4 family.</text>
</comment>
<feature type="transmembrane region" description="Helical" evidence="6">
    <location>
        <begin position="166"/>
        <end position="184"/>
    </location>
</feature>
<name>A0A0B7N8S2_9FUNG</name>
<evidence type="ECO:0000256" key="2">
    <source>
        <dbReference type="ARBA" id="ARBA00006945"/>
    </source>
</evidence>
<feature type="transmembrane region" description="Helical" evidence="6">
    <location>
        <begin position="217"/>
        <end position="236"/>
    </location>
</feature>
<feature type="transmembrane region" description="Helical" evidence="6">
    <location>
        <begin position="97"/>
        <end position="115"/>
    </location>
</feature>
<dbReference type="Proteomes" id="UP000054107">
    <property type="component" value="Unassembled WGS sequence"/>
</dbReference>
<evidence type="ECO:0008006" key="9">
    <source>
        <dbReference type="Google" id="ProtNLM"/>
    </source>
</evidence>
<comment type="subcellular location">
    <subcellularLocation>
        <location evidence="1">Membrane</location>
        <topology evidence="1">Multi-pass membrane protein</topology>
    </subcellularLocation>
</comment>
<protein>
    <recommendedName>
        <fullName evidence="9">SURF4-domain-containing protein</fullName>
    </recommendedName>
</protein>
<evidence type="ECO:0000256" key="6">
    <source>
        <dbReference type="SAM" id="Phobius"/>
    </source>
</evidence>
<dbReference type="OrthoDB" id="7859621at2759"/>
<evidence type="ECO:0000256" key="5">
    <source>
        <dbReference type="ARBA" id="ARBA00023136"/>
    </source>
</evidence>
<dbReference type="AlphaFoldDB" id="A0A0B7N8S2"/>
<sequence>MSFEETIRETSARIEKSLDTFGHPVKPYLPALSRFLVVATFYEDSLRIIVQWSDQKGYLEGDRGFPRGISHLFLLLNVFAMLIFSSTLIAKKHVSTSVYVLSGVIASQALGYGLVFDMVFFLRNLSILGGLLLCLSESILRDKRQTSSLHLFASLPRLTEIERHQYFQLAGRVLLVLLFAGFVFQGEWSFLRVLVSLVGFAACVMVVVGFRAKWSASFLVTFLCILNVIVNNWWTVQHSNYKRDVTKYNFFQCLSITGGLLLLVSIGPGHLSYDEKNKLQ</sequence>
<dbReference type="InterPro" id="IPR002995">
    <property type="entry name" value="Surf4"/>
</dbReference>
<keyword evidence="3 6" id="KW-0812">Transmembrane</keyword>
<organism evidence="7 8">
    <name type="scientific">Parasitella parasitica</name>
    <dbReference type="NCBI Taxonomy" id="35722"/>
    <lineage>
        <taxon>Eukaryota</taxon>
        <taxon>Fungi</taxon>
        <taxon>Fungi incertae sedis</taxon>
        <taxon>Mucoromycota</taxon>
        <taxon>Mucoromycotina</taxon>
        <taxon>Mucoromycetes</taxon>
        <taxon>Mucorales</taxon>
        <taxon>Mucorineae</taxon>
        <taxon>Mucoraceae</taxon>
        <taxon>Parasitella</taxon>
    </lineage>
</organism>
<proteinExistence type="inferred from homology"/>
<dbReference type="EMBL" id="LN726961">
    <property type="protein sequence ID" value="CEP11818.1"/>
    <property type="molecule type" value="Genomic_DNA"/>
</dbReference>
<feature type="transmembrane region" description="Helical" evidence="6">
    <location>
        <begin position="69"/>
        <end position="90"/>
    </location>
</feature>
<evidence type="ECO:0000256" key="3">
    <source>
        <dbReference type="ARBA" id="ARBA00022692"/>
    </source>
</evidence>
<gene>
    <name evidence="7" type="primary">PARPA_05707.1 scaffold 19499</name>
</gene>
<dbReference type="STRING" id="35722.A0A0B7N8S2"/>
<keyword evidence="8" id="KW-1185">Reference proteome</keyword>
<evidence type="ECO:0000313" key="7">
    <source>
        <dbReference type="EMBL" id="CEP11818.1"/>
    </source>
</evidence>
<dbReference type="Pfam" id="PF02077">
    <property type="entry name" value="SURF4"/>
    <property type="match status" value="1"/>
</dbReference>